<dbReference type="Gene3D" id="2.30.30.40">
    <property type="entry name" value="SH3 Domains"/>
    <property type="match status" value="1"/>
</dbReference>
<accession>A0A1T0CW69</accession>
<organism evidence="2 3">
    <name type="scientific">Moraxella porci DSM 25326</name>
    <dbReference type="NCBI Taxonomy" id="573983"/>
    <lineage>
        <taxon>Bacteria</taxon>
        <taxon>Pseudomonadati</taxon>
        <taxon>Pseudomonadota</taxon>
        <taxon>Gammaproteobacteria</taxon>
        <taxon>Moraxellales</taxon>
        <taxon>Moraxellaceae</taxon>
        <taxon>Moraxella</taxon>
    </lineage>
</organism>
<comment type="caution">
    <text evidence="2">The sequence shown here is derived from an EMBL/GenBank/DDBJ whole genome shotgun (WGS) entry which is preliminary data.</text>
</comment>
<dbReference type="EMBL" id="MUYV01000001">
    <property type="protein sequence ID" value="OOS26562.1"/>
    <property type="molecule type" value="Genomic_DNA"/>
</dbReference>
<dbReference type="Pfam" id="PF08239">
    <property type="entry name" value="SH3_3"/>
    <property type="match status" value="1"/>
</dbReference>
<feature type="domain" description="SH3b" evidence="1">
    <location>
        <begin position="107"/>
        <end position="168"/>
    </location>
</feature>
<evidence type="ECO:0000313" key="2">
    <source>
        <dbReference type="EMBL" id="OOS26562.1"/>
    </source>
</evidence>
<dbReference type="PROSITE" id="PS51257">
    <property type="entry name" value="PROKAR_LIPOPROTEIN"/>
    <property type="match status" value="1"/>
</dbReference>
<proteinExistence type="predicted"/>
<gene>
    <name evidence="2" type="ORF">B0681_01405</name>
</gene>
<keyword evidence="3" id="KW-1185">Reference proteome</keyword>
<dbReference type="InterPro" id="IPR003646">
    <property type="entry name" value="SH3-like_bac-type"/>
</dbReference>
<protein>
    <recommendedName>
        <fullName evidence="1">SH3b domain-containing protein</fullName>
    </recommendedName>
</protein>
<name>A0A1T0CW69_9GAMM</name>
<dbReference type="STRING" id="573983.B0681_01405"/>
<dbReference type="AlphaFoldDB" id="A0A1T0CW69"/>
<evidence type="ECO:0000259" key="1">
    <source>
        <dbReference type="Pfam" id="PF08239"/>
    </source>
</evidence>
<sequence length="169" mass="18319">MKHLVPAIGLSLVLTGCDGDIIKSMARAVLADEINQEQTQAQTGAVELQPVQPIQPSAAEQFGTPEQQAIAQNKTVAQPAATQNARSRFTETPVNAYATVITRHGSNVMVRQSPSKNGRKVGYLYTGEPIRILAETNQCETINGIYNCWVKVQDSMGLTGYSFGGYLDY</sequence>
<reference evidence="2 3" key="1">
    <citation type="submission" date="2017-02" db="EMBL/GenBank/DDBJ databases">
        <title>Draft genome sequence of Moraxella porci CCUG 54912T type strain.</title>
        <authorList>
            <person name="Salva-Serra F."/>
            <person name="Engstrom-Jakobsson H."/>
            <person name="Thorell K."/>
            <person name="Jaen-Luchoro D."/>
            <person name="Gonzales-Siles L."/>
            <person name="Karlsson R."/>
            <person name="Yazdan S."/>
            <person name="Boulund F."/>
            <person name="Johnning A."/>
            <person name="Engstrand L."/>
            <person name="Kristiansson E."/>
            <person name="Moore E."/>
        </authorList>
    </citation>
    <scope>NUCLEOTIDE SEQUENCE [LARGE SCALE GENOMIC DNA]</scope>
    <source>
        <strain evidence="2 3">CCUG 54912</strain>
    </source>
</reference>
<dbReference type="RefSeq" id="WP_078316953.1">
    <property type="nucleotide sequence ID" value="NZ_MUYV01000001.1"/>
</dbReference>
<evidence type="ECO:0000313" key="3">
    <source>
        <dbReference type="Proteomes" id="UP000190683"/>
    </source>
</evidence>
<dbReference type="Proteomes" id="UP000190683">
    <property type="component" value="Unassembled WGS sequence"/>
</dbReference>